<sequence>MHRAKPKTPLNIMEKKIPVNPKYAKTQSKIDSGTTVQKVRLISHKEFLKRLDETFRRVSPKCLEELFGEYEDGGGSVSDQPEMVAKMVKKSDGKFIMERVPAEDNQSHGGASGPRIVSYEAEEQEEYDPPYLILDTRTKEEFAVNRIHRAKNFPAAYLNRDVLLPEMHRFKNQESKLIILYDQDEKTVTATAHTLVQRGFDNVYVLTGGIVDFSDEYPDRIEGLSLPKKPKDPSKKATKEMYKNAPALSTTGPKSIKSVSTRKKDNASDASSVVSTLSVAETVISRAAVRKARVATAANYR</sequence>
<feature type="region of interest" description="Disordered" evidence="11">
    <location>
        <begin position="224"/>
        <end position="271"/>
    </location>
</feature>
<evidence type="ECO:0000256" key="5">
    <source>
        <dbReference type="ARBA" id="ARBA00022794"/>
    </source>
</evidence>
<feature type="compositionally biased region" description="Polar residues" evidence="11">
    <location>
        <begin position="247"/>
        <end position="259"/>
    </location>
</feature>
<keyword evidence="14" id="KW-1185">Reference proteome</keyword>
<keyword evidence="3" id="KW-0813">Transport</keyword>
<keyword evidence="8" id="KW-0206">Cytoskeleton</keyword>
<evidence type="ECO:0000256" key="11">
    <source>
        <dbReference type="SAM" id="MobiDB-lite"/>
    </source>
</evidence>
<evidence type="ECO:0000256" key="3">
    <source>
        <dbReference type="ARBA" id="ARBA00022448"/>
    </source>
</evidence>
<evidence type="ECO:0000256" key="9">
    <source>
        <dbReference type="ARBA" id="ARBA00023273"/>
    </source>
</evidence>
<evidence type="ECO:0000259" key="12">
    <source>
        <dbReference type="PROSITE" id="PS50206"/>
    </source>
</evidence>
<dbReference type="GO" id="GO:0060271">
    <property type="term" value="P:cilium assembly"/>
    <property type="evidence" value="ECO:0007669"/>
    <property type="project" value="TreeGrafter"/>
</dbReference>
<dbReference type="InterPro" id="IPR051889">
    <property type="entry name" value="CEP41"/>
</dbReference>
<evidence type="ECO:0000256" key="1">
    <source>
        <dbReference type="ARBA" id="ARBA00004120"/>
    </source>
</evidence>
<keyword evidence="4" id="KW-0963">Cytoplasm</keyword>
<feature type="domain" description="Rhodanese" evidence="12">
    <location>
        <begin position="127"/>
        <end position="222"/>
    </location>
</feature>
<protein>
    <recommendedName>
        <fullName evidence="12">Rhodanese domain-containing protein</fullName>
    </recommendedName>
</protein>
<dbReference type="InterPro" id="IPR001763">
    <property type="entry name" value="Rhodanese-like_dom"/>
</dbReference>
<keyword evidence="5" id="KW-0970">Cilium biogenesis/degradation</keyword>
<dbReference type="CDD" id="cd00158">
    <property type="entry name" value="RHOD"/>
    <property type="match status" value="1"/>
</dbReference>
<evidence type="ECO:0000256" key="10">
    <source>
        <dbReference type="ARBA" id="ARBA00038465"/>
    </source>
</evidence>
<keyword evidence="6" id="KW-0653">Protein transport</keyword>
<feature type="compositionally biased region" description="Basic and acidic residues" evidence="11">
    <location>
        <begin position="229"/>
        <end position="242"/>
    </location>
</feature>
<dbReference type="GO" id="GO:0036064">
    <property type="term" value="C:ciliary basal body"/>
    <property type="evidence" value="ECO:0007669"/>
    <property type="project" value="TreeGrafter"/>
</dbReference>
<dbReference type="Gene3D" id="3.40.250.10">
    <property type="entry name" value="Rhodanese-like domain"/>
    <property type="match status" value="1"/>
</dbReference>
<evidence type="ECO:0000313" key="13">
    <source>
        <dbReference type="EMBL" id="TMW55614.1"/>
    </source>
</evidence>
<dbReference type="GO" id="GO:0005813">
    <property type="term" value="C:centrosome"/>
    <property type="evidence" value="ECO:0007669"/>
    <property type="project" value="UniProtKB-SubCell"/>
</dbReference>
<dbReference type="OrthoDB" id="70250at2759"/>
<comment type="caution">
    <text evidence="13">The sequence shown here is derived from an EMBL/GenBank/DDBJ whole genome shotgun (WGS) entry which is preliminary data.</text>
</comment>
<evidence type="ECO:0000256" key="8">
    <source>
        <dbReference type="ARBA" id="ARBA00023212"/>
    </source>
</evidence>
<evidence type="ECO:0000256" key="6">
    <source>
        <dbReference type="ARBA" id="ARBA00022927"/>
    </source>
</evidence>
<comment type="similarity">
    <text evidence="10">Belongs to the CEP41 family.</text>
</comment>
<name>A0A8K1C345_PYTOL</name>
<dbReference type="AlphaFoldDB" id="A0A8K1C345"/>
<accession>A0A8K1C345</accession>
<gene>
    <name evidence="13" type="ORF">Poli38472_010496</name>
</gene>
<keyword evidence="7" id="KW-0969">Cilium</keyword>
<evidence type="ECO:0000256" key="7">
    <source>
        <dbReference type="ARBA" id="ARBA00023069"/>
    </source>
</evidence>
<reference evidence="13" key="1">
    <citation type="submission" date="2019-03" db="EMBL/GenBank/DDBJ databases">
        <title>Long read genome sequence of the mycoparasitic Pythium oligandrum ATCC 38472 isolated from sugarbeet rhizosphere.</title>
        <authorList>
            <person name="Gaulin E."/>
        </authorList>
    </citation>
    <scope>NUCLEOTIDE SEQUENCE</scope>
    <source>
        <strain evidence="13">ATCC 38472_TT</strain>
    </source>
</reference>
<evidence type="ECO:0000313" key="14">
    <source>
        <dbReference type="Proteomes" id="UP000794436"/>
    </source>
</evidence>
<dbReference type="SMART" id="SM00450">
    <property type="entry name" value="RHOD"/>
    <property type="match status" value="1"/>
</dbReference>
<organism evidence="13 14">
    <name type="scientific">Pythium oligandrum</name>
    <name type="common">Mycoparasitic fungus</name>
    <dbReference type="NCBI Taxonomy" id="41045"/>
    <lineage>
        <taxon>Eukaryota</taxon>
        <taxon>Sar</taxon>
        <taxon>Stramenopiles</taxon>
        <taxon>Oomycota</taxon>
        <taxon>Peronosporomycetes</taxon>
        <taxon>Pythiales</taxon>
        <taxon>Pythiaceae</taxon>
        <taxon>Pythium</taxon>
    </lineage>
</organism>
<comment type="subcellular location">
    <subcellularLocation>
        <location evidence="1">Cytoplasm</location>
        <location evidence="1">Cytoskeleton</location>
        <location evidence="1">Cilium basal body</location>
    </subcellularLocation>
    <subcellularLocation>
        <location evidence="2">Cytoplasm</location>
        <location evidence="2">Cytoskeleton</location>
        <location evidence="2">Microtubule organizing center</location>
        <location evidence="2">Centrosome</location>
    </subcellularLocation>
</comment>
<proteinExistence type="inferred from homology"/>
<dbReference type="EMBL" id="SPLM01000147">
    <property type="protein sequence ID" value="TMW55614.1"/>
    <property type="molecule type" value="Genomic_DNA"/>
</dbReference>
<dbReference type="PANTHER" id="PTHR44390">
    <property type="entry name" value="CENTROSOMAL PROTEIN OF 41 KDA"/>
    <property type="match status" value="1"/>
</dbReference>
<evidence type="ECO:0000256" key="2">
    <source>
        <dbReference type="ARBA" id="ARBA00004300"/>
    </source>
</evidence>
<keyword evidence="9" id="KW-0966">Cell projection</keyword>
<dbReference type="PANTHER" id="PTHR44390:SF1">
    <property type="entry name" value="CENTROSOMAL PROTEIN OF 41 KDA"/>
    <property type="match status" value="1"/>
</dbReference>
<dbReference type="Pfam" id="PF00581">
    <property type="entry name" value="Rhodanese"/>
    <property type="match status" value="1"/>
</dbReference>
<evidence type="ECO:0000256" key="4">
    <source>
        <dbReference type="ARBA" id="ARBA00022490"/>
    </source>
</evidence>
<dbReference type="SUPFAM" id="SSF52821">
    <property type="entry name" value="Rhodanese/Cell cycle control phosphatase"/>
    <property type="match status" value="1"/>
</dbReference>
<dbReference type="PROSITE" id="PS50206">
    <property type="entry name" value="RHODANESE_3"/>
    <property type="match status" value="1"/>
</dbReference>
<dbReference type="Proteomes" id="UP000794436">
    <property type="component" value="Unassembled WGS sequence"/>
</dbReference>
<dbReference type="GO" id="GO:0015031">
    <property type="term" value="P:protein transport"/>
    <property type="evidence" value="ECO:0007669"/>
    <property type="project" value="UniProtKB-KW"/>
</dbReference>
<dbReference type="InterPro" id="IPR036873">
    <property type="entry name" value="Rhodanese-like_dom_sf"/>
</dbReference>